<dbReference type="AlphaFoldDB" id="A3LPG6"/>
<dbReference type="SUPFAM" id="SSF50044">
    <property type="entry name" value="SH3-domain"/>
    <property type="match status" value="1"/>
</dbReference>
<evidence type="ECO:0000256" key="1">
    <source>
        <dbReference type="ARBA" id="ARBA00022443"/>
    </source>
</evidence>
<evidence type="ECO:0000313" key="6">
    <source>
        <dbReference type="Proteomes" id="UP000002258"/>
    </source>
</evidence>
<dbReference type="InterPro" id="IPR036028">
    <property type="entry name" value="SH3-like_dom_sf"/>
</dbReference>
<accession>A3LPG6</accession>
<organism evidence="5 6">
    <name type="scientific">Scheffersomyces stipitis (strain ATCC 58785 / CBS 6054 / NBRC 10063 / NRRL Y-11545)</name>
    <name type="common">Yeast</name>
    <name type="synonym">Pichia stipitis</name>
    <dbReference type="NCBI Taxonomy" id="322104"/>
    <lineage>
        <taxon>Eukaryota</taxon>
        <taxon>Fungi</taxon>
        <taxon>Dikarya</taxon>
        <taxon>Ascomycota</taxon>
        <taxon>Saccharomycotina</taxon>
        <taxon>Pichiomycetes</taxon>
        <taxon>Debaryomycetaceae</taxon>
        <taxon>Scheffersomyces</taxon>
    </lineage>
</organism>
<sequence>MADEDHKNISLYLPNTVIKDYGYPESHPLHTGNFGAMGDPEDVDDEDINSDDDYGYLLSAANNNTTHYHSLVRSIDDEDDDEEMNSKLNDDNDYIYNGDDDGGRSNDEINCRARALFDFQPENDNEVALTEGQIIWISYRHGQGWLVAEDPESGENGLVPEEYVEIFYTKEEVADDDVPKPFLPELLQNLEEDDSDDADWVDTDYDEDEDEDEQSEDEHINEEADISDRLHDVKLVS</sequence>
<dbReference type="RefSeq" id="XP_001383070.1">
    <property type="nucleotide sequence ID" value="XM_001383033.1"/>
</dbReference>
<evidence type="ECO:0000259" key="4">
    <source>
        <dbReference type="PROSITE" id="PS50002"/>
    </source>
</evidence>
<name>A3LPG6_PICST</name>
<keyword evidence="1 2" id="KW-0728">SH3 domain</keyword>
<feature type="region of interest" description="Disordered" evidence="3">
    <location>
        <begin position="77"/>
        <end position="102"/>
    </location>
</feature>
<dbReference type="HOGENOM" id="CLU_069841_2_0_1"/>
<evidence type="ECO:0000256" key="3">
    <source>
        <dbReference type="SAM" id="MobiDB-lite"/>
    </source>
</evidence>
<dbReference type="FunCoup" id="A3LPG6">
    <property type="interactions" value="163"/>
</dbReference>
<feature type="domain" description="SH3" evidence="4">
    <location>
        <begin position="108"/>
        <end position="169"/>
    </location>
</feature>
<protein>
    <submittedName>
        <fullName evidence="5">Protein that interacts with Nap1, which is involved in histone assembly</fullName>
    </submittedName>
</protein>
<feature type="compositionally biased region" description="Acidic residues" evidence="3">
    <location>
        <begin position="190"/>
        <end position="216"/>
    </location>
</feature>
<dbReference type="STRING" id="322104.A3LPG6"/>
<evidence type="ECO:0000313" key="5">
    <source>
        <dbReference type="EMBL" id="ABN65041.1"/>
    </source>
</evidence>
<dbReference type="KEGG" id="pic:PICST_66987"/>
<dbReference type="InParanoid" id="A3LPG6"/>
<dbReference type="SMART" id="SM00326">
    <property type="entry name" value="SH3"/>
    <property type="match status" value="1"/>
</dbReference>
<dbReference type="Proteomes" id="UP000002258">
    <property type="component" value="Chromosome 2"/>
</dbReference>
<dbReference type="InterPro" id="IPR001452">
    <property type="entry name" value="SH3_domain"/>
</dbReference>
<evidence type="ECO:0000256" key="2">
    <source>
        <dbReference type="PROSITE-ProRule" id="PRU00192"/>
    </source>
</evidence>
<reference evidence="5 6" key="1">
    <citation type="journal article" date="2007" name="Nat. Biotechnol.">
        <title>Genome sequence of the lignocellulose-bioconverting and xylose-fermenting yeast Pichia stipitis.</title>
        <authorList>
            <person name="Jeffries T.W."/>
            <person name="Grigoriev I.V."/>
            <person name="Grimwood J."/>
            <person name="Laplaza J.M."/>
            <person name="Aerts A."/>
            <person name="Salamov A."/>
            <person name="Schmutz J."/>
            <person name="Lindquist E."/>
            <person name="Dehal P."/>
            <person name="Shapiro H."/>
            <person name="Jin Y.S."/>
            <person name="Passoth V."/>
            <person name="Richardson P.M."/>
        </authorList>
    </citation>
    <scope>NUCLEOTIDE SEQUENCE [LARGE SCALE GENOMIC DNA]</scope>
    <source>
        <strain evidence="6">ATCC 58785 / CBS 6054 / NBRC 10063 / NRRL Y-11545</strain>
    </source>
</reference>
<proteinExistence type="predicted"/>
<dbReference type="GeneID" id="4837596"/>
<keyword evidence="6" id="KW-1185">Reference proteome</keyword>
<gene>
    <name evidence="5" type="primary">NBP2</name>
    <name evidence="5" type="ORF">PICST_66987</name>
</gene>
<dbReference type="Gene3D" id="2.30.30.40">
    <property type="entry name" value="SH3 Domains"/>
    <property type="match status" value="1"/>
</dbReference>
<dbReference type="EMBL" id="CP000496">
    <property type="protein sequence ID" value="ABN65041.1"/>
    <property type="molecule type" value="Genomic_DNA"/>
</dbReference>
<feature type="compositionally biased region" description="Basic and acidic residues" evidence="3">
    <location>
        <begin position="217"/>
        <end position="237"/>
    </location>
</feature>
<dbReference type="eggNOG" id="ENOG502RZ32">
    <property type="taxonomic scope" value="Eukaryota"/>
</dbReference>
<dbReference type="FunFam" id="2.30.30.40:FF:000283">
    <property type="entry name" value="NAP1-binding protein 2"/>
    <property type="match status" value="1"/>
</dbReference>
<dbReference type="PROSITE" id="PS50002">
    <property type="entry name" value="SH3"/>
    <property type="match status" value="1"/>
</dbReference>
<dbReference type="OrthoDB" id="19092at2759"/>
<feature type="region of interest" description="Disordered" evidence="3">
    <location>
        <begin position="189"/>
        <end position="237"/>
    </location>
</feature>
<dbReference type="Pfam" id="PF00018">
    <property type="entry name" value="SH3_1"/>
    <property type="match status" value="1"/>
</dbReference>
<dbReference type="OMA" id="PFYLTHM"/>